<proteinExistence type="predicted"/>
<keyword evidence="2 5" id="KW-0548">Nucleotidyltransferase</keyword>
<dbReference type="Proteomes" id="UP000535543">
    <property type="component" value="Unassembled WGS sequence"/>
</dbReference>
<dbReference type="EMBL" id="VCQU01000007">
    <property type="protein sequence ID" value="NMN97537.1"/>
    <property type="molecule type" value="Genomic_DNA"/>
</dbReference>
<dbReference type="InterPro" id="IPR002835">
    <property type="entry name" value="CofC"/>
</dbReference>
<evidence type="ECO:0000256" key="1">
    <source>
        <dbReference type="ARBA" id="ARBA00022679"/>
    </source>
</evidence>
<evidence type="ECO:0000313" key="5">
    <source>
        <dbReference type="EMBL" id="NMN97537.1"/>
    </source>
</evidence>
<dbReference type="Gene3D" id="3.90.550.10">
    <property type="entry name" value="Spore Coat Polysaccharide Biosynthesis Protein SpsA, Chain A"/>
    <property type="match status" value="1"/>
</dbReference>
<dbReference type="Pfam" id="PF01983">
    <property type="entry name" value="CofC"/>
    <property type="match status" value="1"/>
</dbReference>
<sequence length="212" mass="22386">MRSVLLPVKRLTHAKTRLDVGGLRSAFAIAFAKDTIAAVSQCADIAMILVLTDDHIVRQSLSVLPDVSVTHTPRGLNEALHTGAAAIRAAAPRSDIAVVMADLPALTPAEFSTACSRAAEFESSYVPDRDKLGTTALFASSSRLHPAFGPNSHRAHTQAGHAALDVDDCPGLVRDVDLTEHLEAVAQLGVGRATAEVLARYFEDLRIGATAC</sequence>
<dbReference type="GO" id="GO:0005525">
    <property type="term" value="F:GTP binding"/>
    <property type="evidence" value="ECO:0007669"/>
    <property type="project" value="UniProtKB-KW"/>
</dbReference>
<dbReference type="EC" id="2.7.7.68" evidence="5"/>
<keyword evidence="3" id="KW-0547">Nucleotide-binding</keyword>
<evidence type="ECO:0000313" key="6">
    <source>
        <dbReference type="Proteomes" id="UP000535543"/>
    </source>
</evidence>
<evidence type="ECO:0000256" key="4">
    <source>
        <dbReference type="ARBA" id="ARBA00023134"/>
    </source>
</evidence>
<dbReference type="NCBIfam" id="TIGR03552">
    <property type="entry name" value="F420_cofC"/>
    <property type="match status" value="1"/>
</dbReference>
<dbReference type="PANTHER" id="PTHR40392">
    <property type="entry name" value="2-PHOSPHO-L-LACTATE GUANYLYLTRANSFERASE"/>
    <property type="match status" value="1"/>
</dbReference>
<keyword evidence="6" id="KW-1185">Reference proteome</keyword>
<reference evidence="5 6" key="2">
    <citation type="submission" date="2020-06" db="EMBL/GenBank/DDBJ databases">
        <title>Antribacter stalactiti gen. nov., sp. nov., a new member of the family Nacardiaceae isolated from a cave.</title>
        <authorList>
            <person name="Kim I.S."/>
        </authorList>
    </citation>
    <scope>NUCLEOTIDE SEQUENCE [LARGE SCALE GENOMIC DNA]</scope>
    <source>
        <strain evidence="5 6">YC2-7</strain>
    </source>
</reference>
<organism evidence="5 6">
    <name type="scientific">Antrihabitans stalactiti</name>
    <dbReference type="NCBI Taxonomy" id="2584121"/>
    <lineage>
        <taxon>Bacteria</taxon>
        <taxon>Bacillati</taxon>
        <taxon>Actinomycetota</taxon>
        <taxon>Actinomycetes</taxon>
        <taxon>Mycobacteriales</taxon>
        <taxon>Nocardiaceae</taxon>
        <taxon>Antrihabitans</taxon>
    </lineage>
</organism>
<dbReference type="SUPFAM" id="SSF53448">
    <property type="entry name" value="Nucleotide-diphospho-sugar transferases"/>
    <property type="match status" value="1"/>
</dbReference>
<comment type="caution">
    <text evidence="5">The sequence shown here is derived from an EMBL/GenBank/DDBJ whole genome shotgun (WGS) entry which is preliminary data.</text>
</comment>
<evidence type="ECO:0000256" key="2">
    <source>
        <dbReference type="ARBA" id="ARBA00022695"/>
    </source>
</evidence>
<dbReference type="AlphaFoldDB" id="A0A848KPK4"/>
<evidence type="ECO:0000256" key="3">
    <source>
        <dbReference type="ARBA" id="ARBA00022741"/>
    </source>
</evidence>
<name>A0A848KPK4_9NOCA</name>
<keyword evidence="4" id="KW-0342">GTP-binding</keyword>
<gene>
    <name evidence="5" type="primary">cofC</name>
    <name evidence="5" type="ORF">FGL95_21095</name>
</gene>
<dbReference type="GO" id="GO:0043814">
    <property type="term" value="F:phospholactate guanylyltransferase activity"/>
    <property type="evidence" value="ECO:0007669"/>
    <property type="project" value="UniProtKB-EC"/>
</dbReference>
<protein>
    <submittedName>
        <fullName evidence="5">2-phospho-L-lactate guanylyltransferase</fullName>
        <ecNumber evidence="5">2.7.7.68</ecNumber>
    </submittedName>
</protein>
<keyword evidence="1 5" id="KW-0808">Transferase</keyword>
<dbReference type="InterPro" id="IPR029044">
    <property type="entry name" value="Nucleotide-diphossugar_trans"/>
</dbReference>
<dbReference type="RefSeq" id="WP_169590458.1">
    <property type="nucleotide sequence ID" value="NZ_VCQU01000007.1"/>
</dbReference>
<accession>A0A848KPK4</accession>
<reference evidence="5 6" key="1">
    <citation type="submission" date="2019-05" db="EMBL/GenBank/DDBJ databases">
        <authorList>
            <person name="Lee S.D."/>
        </authorList>
    </citation>
    <scope>NUCLEOTIDE SEQUENCE [LARGE SCALE GENOMIC DNA]</scope>
    <source>
        <strain evidence="5 6">YC2-7</strain>
    </source>
</reference>
<dbReference type="PANTHER" id="PTHR40392:SF1">
    <property type="entry name" value="2-PHOSPHO-L-LACTATE GUANYLYLTRANSFERASE"/>
    <property type="match status" value="1"/>
</dbReference>